<protein>
    <submittedName>
        <fullName evidence="1">Uncharacterized protein</fullName>
    </submittedName>
</protein>
<dbReference type="PATRIC" id="fig|2287.9.peg.1147"/>
<dbReference type="EMBL" id="LT549890">
    <property type="protein sequence ID" value="SAI84690.1"/>
    <property type="molecule type" value="Genomic_DNA"/>
</dbReference>
<accession>A0A157T0C6</accession>
<organism evidence="1 2">
    <name type="scientific">Saccharolobus solfataricus</name>
    <name type="common">Sulfolobus solfataricus</name>
    <dbReference type="NCBI Taxonomy" id="2287"/>
    <lineage>
        <taxon>Archaea</taxon>
        <taxon>Thermoproteota</taxon>
        <taxon>Thermoprotei</taxon>
        <taxon>Sulfolobales</taxon>
        <taxon>Sulfolobaceae</taxon>
        <taxon>Saccharolobus</taxon>
    </lineage>
</organism>
<evidence type="ECO:0000313" key="2">
    <source>
        <dbReference type="Proteomes" id="UP000076770"/>
    </source>
</evidence>
<name>A0A157T0C6_SACSO</name>
<sequence length="115" mass="13645">MRRRQKELLDDKEILLSALDKVDKFYVYLAGINSSEILLVTTLNVPNEIEVEGKKFKVVKYHPEDYLSQVVEKEDEIFRKYKIYYFVKAYMRKILDTLSSAEVERMSLDLKDNLS</sequence>
<gene>
    <name evidence="1" type="ORF">SSOP1_1136</name>
</gene>
<proteinExistence type="predicted"/>
<dbReference type="Proteomes" id="UP000076770">
    <property type="component" value="Chromosome i"/>
</dbReference>
<reference evidence="2" key="1">
    <citation type="submission" date="2016-04" db="EMBL/GenBank/DDBJ databases">
        <authorList>
            <person name="Shah S.A."/>
            <person name="Garrett R.A."/>
        </authorList>
    </citation>
    <scope>NUCLEOTIDE SEQUENCE [LARGE SCALE GENOMIC DNA]</scope>
    <source>
        <strain evidence="2">ATCC 35091 / DSM 1616 / JCM 8930 / NBRC 15331 / P1</strain>
    </source>
</reference>
<dbReference type="AlphaFoldDB" id="A0A157T0C6"/>
<evidence type="ECO:0000313" key="1">
    <source>
        <dbReference type="EMBL" id="SAI84690.1"/>
    </source>
</evidence>